<sequence length="194" mass="21855">MTIEKRISIRHLVLVLIIVCVALLRIPDIGKAVNWANFTPVGALALFAGTYFGKRPTAYAIPLLALFLSDMVINYGYYGKIVLFYEGIAWVYLAFAVMVFIGSMIKKVTVLQVLLGALAAVVVHWLITDFGVWITGKYYPLTAQGLIDCYIKAIPFEKNLLWGNLIYCTMLYGGFEWAKHYFPNLRSVQDIQMA</sequence>
<evidence type="ECO:0000256" key="1">
    <source>
        <dbReference type="SAM" id="Phobius"/>
    </source>
</evidence>
<dbReference type="Proteomes" id="UP001501411">
    <property type="component" value="Unassembled WGS sequence"/>
</dbReference>
<proteinExistence type="predicted"/>
<evidence type="ECO:0008006" key="4">
    <source>
        <dbReference type="Google" id="ProtNLM"/>
    </source>
</evidence>
<dbReference type="Pfam" id="PF20221">
    <property type="entry name" value="DUF6580"/>
    <property type="match status" value="1"/>
</dbReference>
<feature type="transmembrane region" description="Helical" evidence="1">
    <location>
        <begin position="83"/>
        <end position="101"/>
    </location>
</feature>
<evidence type="ECO:0000313" key="3">
    <source>
        <dbReference type="Proteomes" id="UP001501411"/>
    </source>
</evidence>
<dbReference type="EMBL" id="BAABIQ010000035">
    <property type="protein sequence ID" value="GAA4794002.1"/>
    <property type="molecule type" value="Genomic_DNA"/>
</dbReference>
<accession>A0ABP9BG51</accession>
<reference evidence="3" key="1">
    <citation type="journal article" date="2019" name="Int. J. Syst. Evol. Microbiol.">
        <title>The Global Catalogue of Microorganisms (GCM) 10K type strain sequencing project: providing services to taxonomists for standard genome sequencing and annotation.</title>
        <authorList>
            <consortium name="The Broad Institute Genomics Platform"/>
            <consortium name="The Broad Institute Genome Sequencing Center for Infectious Disease"/>
            <person name="Wu L."/>
            <person name="Ma J."/>
        </authorList>
    </citation>
    <scope>NUCLEOTIDE SEQUENCE [LARGE SCALE GENOMIC DNA]</scope>
    <source>
        <strain evidence="3">JCM 18200</strain>
    </source>
</reference>
<gene>
    <name evidence="2" type="ORF">GCM10023231_22930</name>
</gene>
<keyword evidence="1" id="KW-1133">Transmembrane helix</keyword>
<name>A0ABP9BG51_9SPHI</name>
<keyword evidence="3" id="KW-1185">Reference proteome</keyword>
<keyword evidence="1" id="KW-0812">Transmembrane</keyword>
<organism evidence="2 3">
    <name type="scientific">Olivibacter ginsenosidimutans</name>
    <dbReference type="NCBI Taxonomy" id="1176537"/>
    <lineage>
        <taxon>Bacteria</taxon>
        <taxon>Pseudomonadati</taxon>
        <taxon>Bacteroidota</taxon>
        <taxon>Sphingobacteriia</taxon>
        <taxon>Sphingobacteriales</taxon>
        <taxon>Sphingobacteriaceae</taxon>
        <taxon>Olivibacter</taxon>
    </lineage>
</organism>
<protein>
    <recommendedName>
        <fullName evidence="4">Lysoplasmalogenase</fullName>
    </recommendedName>
</protein>
<evidence type="ECO:0000313" key="2">
    <source>
        <dbReference type="EMBL" id="GAA4794002.1"/>
    </source>
</evidence>
<dbReference type="InterPro" id="IPR046487">
    <property type="entry name" value="DUF6580"/>
</dbReference>
<feature type="transmembrane region" description="Helical" evidence="1">
    <location>
        <begin position="108"/>
        <end position="127"/>
    </location>
</feature>
<keyword evidence="1" id="KW-0472">Membrane</keyword>
<feature type="transmembrane region" description="Helical" evidence="1">
    <location>
        <begin position="7"/>
        <end position="26"/>
    </location>
</feature>
<dbReference type="RefSeq" id="WP_345231924.1">
    <property type="nucleotide sequence ID" value="NZ_BAABIQ010000035.1"/>
</dbReference>
<comment type="caution">
    <text evidence="2">The sequence shown here is derived from an EMBL/GenBank/DDBJ whole genome shotgun (WGS) entry which is preliminary data.</text>
</comment>